<gene>
    <name evidence="1" type="ORF">SADUNF_Sadunf02G0108000</name>
</gene>
<sequence length="74" mass="8557">MARTEWPCLRRVRHSNPPTKPDAPVTTTFFILPVLSYNTLVLVKCQFQLNIDACKLCLSSGLVNQKPQFKVRYY</sequence>
<evidence type="ECO:0000313" key="1">
    <source>
        <dbReference type="EMBL" id="KAF9687578.1"/>
    </source>
</evidence>
<organism evidence="1 2">
    <name type="scientific">Salix dunnii</name>
    <dbReference type="NCBI Taxonomy" id="1413687"/>
    <lineage>
        <taxon>Eukaryota</taxon>
        <taxon>Viridiplantae</taxon>
        <taxon>Streptophyta</taxon>
        <taxon>Embryophyta</taxon>
        <taxon>Tracheophyta</taxon>
        <taxon>Spermatophyta</taxon>
        <taxon>Magnoliopsida</taxon>
        <taxon>eudicotyledons</taxon>
        <taxon>Gunneridae</taxon>
        <taxon>Pentapetalae</taxon>
        <taxon>rosids</taxon>
        <taxon>fabids</taxon>
        <taxon>Malpighiales</taxon>
        <taxon>Salicaceae</taxon>
        <taxon>Saliceae</taxon>
        <taxon>Salix</taxon>
    </lineage>
</organism>
<protein>
    <submittedName>
        <fullName evidence="1">Uncharacterized protein</fullName>
    </submittedName>
</protein>
<comment type="caution">
    <text evidence="1">The sequence shown here is derived from an EMBL/GenBank/DDBJ whole genome shotgun (WGS) entry which is preliminary data.</text>
</comment>
<keyword evidence="2" id="KW-1185">Reference proteome</keyword>
<reference evidence="1 2" key="1">
    <citation type="submission" date="2020-10" db="EMBL/GenBank/DDBJ databases">
        <title>Plant Genome Project.</title>
        <authorList>
            <person name="Zhang R.-G."/>
        </authorList>
    </citation>
    <scope>NUCLEOTIDE SEQUENCE [LARGE SCALE GENOMIC DNA]</scope>
    <source>
        <strain evidence="1">FAFU-HL-1</strain>
        <tissue evidence="1">Leaf</tissue>
    </source>
</reference>
<name>A0A835N799_9ROSI</name>
<accession>A0A835N799</accession>
<proteinExistence type="predicted"/>
<dbReference type="Proteomes" id="UP000657918">
    <property type="component" value="Unassembled WGS sequence"/>
</dbReference>
<dbReference type="EMBL" id="JADGMS010000002">
    <property type="protein sequence ID" value="KAF9687578.1"/>
    <property type="molecule type" value="Genomic_DNA"/>
</dbReference>
<evidence type="ECO:0000313" key="2">
    <source>
        <dbReference type="Proteomes" id="UP000657918"/>
    </source>
</evidence>
<dbReference type="AlphaFoldDB" id="A0A835N799"/>